<reference evidence="5 6" key="1">
    <citation type="journal article" date="2018" name="Mol. Plant">
        <title>The genome of Artemisia annua provides insight into the evolution of Asteraceae family and artemisinin biosynthesis.</title>
        <authorList>
            <person name="Shen Q."/>
            <person name="Zhang L."/>
            <person name="Liao Z."/>
            <person name="Wang S."/>
            <person name="Yan T."/>
            <person name="Shi P."/>
            <person name="Liu M."/>
            <person name="Fu X."/>
            <person name="Pan Q."/>
            <person name="Wang Y."/>
            <person name="Lv Z."/>
            <person name="Lu X."/>
            <person name="Zhang F."/>
            <person name="Jiang W."/>
            <person name="Ma Y."/>
            <person name="Chen M."/>
            <person name="Hao X."/>
            <person name="Li L."/>
            <person name="Tang Y."/>
            <person name="Lv G."/>
            <person name="Zhou Y."/>
            <person name="Sun X."/>
            <person name="Brodelius P.E."/>
            <person name="Rose J.K.C."/>
            <person name="Tang K."/>
        </authorList>
    </citation>
    <scope>NUCLEOTIDE SEQUENCE [LARGE SCALE GENOMIC DNA]</scope>
    <source>
        <strain evidence="6">cv. Huhao1</strain>
        <tissue evidence="5">Leaf</tissue>
    </source>
</reference>
<accession>A0A2U1KBA3</accession>
<dbReference type="InterPro" id="IPR046960">
    <property type="entry name" value="PPR_At4g14850-like_plant"/>
</dbReference>
<sequence length="403" mass="45808">MICGYARNGNPYEALSLFFKGQSENTMIIDEIVLTTVLGLCATLGFDRIGEQIHSIALRSGMLYDIKVENALIGMYSKCGNMVAAIKVFDNMKRLDIVSWNSLMSGYIFNKQGDKALDLWVEMKMANIKPDSITTLLIVSAYTHTTSNMVNECYRFFQSMKTAYNIEPTSEHYVSLVNVFGHWGLLKEAEDIIKKMPFEPNTFVWRALLDNCRTPINTDIGKKAAKEILSKKPNDPSTYILVSNLYSASGRWQCSETIREEMREKGIQKRPGKSWIIHENKVHSFYARDKSHTHSKDIYSGLDILVLKCLKAGYVPDTSFVLHEVEEHQKRDFLYYHSAKLAVTYGLLMTKGTPVRVMKNILLCGDCHTFFKYASAVTKREIHIRDASGFHCFVNGECTCKGN</sequence>
<feature type="repeat" description="PPR" evidence="3">
    <location>
        <begin position="96"/>
        <end position="130"/>
    </location>
</feature>
<dbReference type="OrthoDB" id="745501at2759"/>
<gene>
    <name evidence="5" type="ORF">CTI12_AA623290</name>
</gene>
<protein>
    <submittedName>
        <fullName evidence="5">Pentatricopeptide repeat-containing protein</fullName>
    </submittedName>
</protein>
<dbReference type="GO" id="GO:0003723">
    <property type="term" value="F:RNA binding"/>
    <property type="evidence" value="ECO:0007669"/>
    <property type="project" value="InterPro"/>
</dbReference>
<dbReference type="GO" id="GO:0009451">
    <property type="term" value="P:RNA modification"/>
    <property type="evidence" value="ECO:0007669"/>
    <property type="project" value="InterPro"/>
</dbReference>
<feature type="domain" description="DYW" evidence="4">
    <location>
        <begin position="313"/>
        <end position="402"/>
    </location>
</feature>
<name>A0A2U1KBA3_ARTAN</name>
<dbReference type="AlphaFoldDB" id="A0A2U1KBA3"/>
<dbReference type="EMBL" id="PKPP01024163">
    <property type="protein sequence ID" value="PWA34031.1"/>
    <property type="molecule type" value="Genomic_DNA"/>
</dbReference>
<proteinExistence type="inferred from homology"/>
<organism evidence="5 6">
    <name type="scientific">Artemisia annua</name>
    <name type="common">Sweet wormwood</name>
    <dbReference type="NCBI Taxonomy" id="35608"/>
    <lineage>
        <taxon>Eukaryota</taxon>
        <taxon>Viridiplantae</taxon>
        <taxon>Streptophyta</taxon>
        <taxon>Embryophyta</taxon>
        <taxon>Tracheophyta</taxon>
        <taxon>Spermatophyta</taxon>
        <taxon>Magnoliopsida</taxon>
        <taxon>eudicotyledons</taxon>
        <taxon>Gunneridae</taxon>
        <taxon>Pentapetalae</taxon>
        <taxon>asterids</taxon>
        <taxon>campanulids</taxon>
        <taxon>Asterales</taxon>
        <taxon>Asteraceae</taxon>
        <taxon>Asteroideae</taxon>
        <taxon>Anthemideae</taxon>
        <taxon>Artemisiinae</taxon>
        <taxon>Artemisia</taxon>
    </lineage>
</organism>
<feature type="repeat" description="PPR" evidence="3">
    <location>
        <begin position="235"/>
        <end position="269"/>
    </location>
</feature>
<comment type="caution">
    <text evidence="5">The sequence shown here is derived from an EMBL/GenBank/DDBJ whole genome shotgun (WGS) entry which is preliminary data.</text>
</comment>
<evidence type="ECO:0000313" key="6">
    <source>
        <dbReference type="Proteomes" id="UP000245207"/>
    </source>
</evidence>
<dbReference type="PROSITE" id="PS51375">
    <property type="entry name" value="PPR"/>
    <property type="match status" value="2"/>
</dbReference>
<dbReference type="InterPro" id="IPR011990">
    <property type="entry name" value="TPR-like_helical_dom_sf"/>
</dbReference>
<dbReference type="FunFam" id="1.25.40.10:FF:000073">
    <property type="entry name" value="Pentatricopeptide repeat-containing protein chloroplastic"/>
    <property type="match status" value="1"/>
</dbReference>
<keyword evidence="2" id="KW-0677">Repeat</keyword>
<evidence type="ECO:0000313" key="5">
    <source>
        <dbReference type="EMBL" id="PWA34031.1"/>
    </source>
</evidence>
<evidence type="ECO:0000256" key="2">
    <source>
        <dbReference type="ARBA" id="ARBA00022737"/>
    </source>
</evidence>
<dbReference type="STRING" id="35608.A0A2U1KBA3"/>
<evidence type="ECO:0000256" key="3">
    <source>
        <dbReference type="PROSITE-ProRule" id="PRU00708"/>
    </source>
</evidence>
<dbReference type="Pfam" id="PF13041">
    <property type="entry name" value="PPR_2"/>
    <property type="match status" value="1"/>
</dbReference>
<dbReference type="Pfam" id="PF01535">
    <property type="entry name" value="PPR"/>
    <property type="match status" value="2"/>
</dbReference>
<dbReference type="Pfam" id="PF20431">
    <property type="entry name" value="E_motif"/>
    <property type="match status" value="1"/>
</dbReference>
<keyword evidence="6" id="KW-1185">Reference proteome</keyword>
<dbReference type="Pfam" id="PF14432">
    <property type="entry name" value="DYW_deaminase"/>
    <property type="match status" value="1"/>
</dbReference>
<dbReference type="Proteomes" id="UP000245207">
    <property type="component" value="Unassembled WGS sequence"/>
</dbReference>
<dbReference type="PANTHER" id="PTHR47926:SF512">
    <property type="entry name" value="REPEAT (PPR) SUPERFAMILY PROTEIN, PUTATIVE-RELATED"/>
    <property type="match status" value="1"/>
</dbReference>
<evidence type="ECO:0000259" key="4">
    <source>
        <dbReference type="Pfam" id="PF14432"/>
    </source>
</evidence>
<dbReference type="Gene3D" id="1.25.40.10">
    <property type="entry name" value="Tetratricopeptide repeat domain"/>
    <property type="match status" value="2"/>
</dbReference>
<dbReference type="GO" id="GO:0008270">
    <property type="term" value="F:zinc ion binding"/>
    <property type="evidence" value="ECO:0007669"/>
    <property type="project" value="InterPro"/>
</dbReference>
<dbReference type="InterPro" id="IPR032867">
    <property type="entry name" value="DYW_dom"/>
</dbReference>
<evidence type="ECO:0000256" key="1">
    <source>
        <dbReference type="ARBA" id="ARBA00006643"/>
    </source>
</evidence>
<dbReference type="InterPro" id="IPR002885">
    <property type="entry name" value="PPR_rpt"/>
</dbReference>
<dbReference type="InterPro" id="IPR046848">
    <property type="entry name" value="E_motif"/>
</dbReference>
<dbReference type="PANTHER" id="PTHR47926">
    <property type="entry name" value="PENTATRICOPEPTIDE REPEAT-CONTAINING PROTEIN"/>
    <property type="match status" value="1"/>
</dbReference>
<dbReference type="FunFam" id="1.25.40.10:FF:002102">
    <property type="entry name" value="Pentatricopeptide repeat-containing protein103"/>
    <property type="match status" value="1"/>
</dbReference>
<dbReference type="NCBIfam" id="TIGR00756">
    <property type="entry name" value="PPR"/>
    <property type="match status" value="2"/>
</dbReference>
<comment type="similarity">
    <text evidence="1">Belongs to the PPR family. PCMP-H subfamily.</text>
</comment>